<evidence type="ECO:0000313" key="3">
    <source>
        <dbReference type="Proteomes" id="UP000637299"/>
    </source>
</evidence>
<keyword evidence="1" id="KW-0732">Signal</keyword>
<keyword evidence="3" id="KW-1185">Reference proteome</keyword>
<proteinExistence type="predicted"/>
<reference evidence="2 3" key="1">
    <citation type="submission" date="2020-09" db="EMBL/GenBank/DDBJ databases">
        <title>Genome seq and assembly of Chryseobacterium sp.</title>
        <authorList>
            <person name="Chhetri G."/>
        </authorList>
    </citation>
    <scope>NUCLEOTIDE SEQUENCE [LARGE SCALE GENOMIC DNA]</scope>
    <source>
        <strain evidence="2 3">GCR10</strain>
    </source>
</reference>
<comment type="caution">
    <text evidence="2">The sequence shown here is derived from an EMBL/GenBank/DDBJ whole genome shotgun (WGS) entry which is preliminary data.</text>
</comment>
<organism evidence="2 3">
    <name type="scientific">Chryseobacterium caseinilyticum</name>
    <dbReference type="NCBI Taxonomy" id="2771428"/>
    <lineage>
        <taxon>Bacteria</taxon>
        <taxon>Pseudomonadati</taxon>
        <taxon>Bacteroidota</taxon>
        <taxon>Flavobacteriia</taxon>
        <taxon>Flavobacteriales</taxon>
        <taxon>Weeksellaceae</taxon>
        <taxon>Chryseobacterium group</taxon>
        <taxon>Chryseobacterium</taxon>
    </lineage>
</organism>
<dbReference type="NCBIfam" id="TIGR01200">
    <property type="entry name" value="GLPGLI"/>
    <property type="match status" value="1"/>
</dbReference>
<name>A0ABR8ZEM4_9FLAO</name>
<sequence>MLQKTILLSTILISIFSLAQNTKASMQITYQMNLISDSLQREKVKTAEFILLCNTTESVFYTKEAKDYYDNESGKKGSSTLNLINSSVGAIPRFPKHRESVHRNEGKTIVNTDVGKYIFTYEEPDLKWEILSQKKDILGYTCRLASAITDTNDTFFVWFAEDISIPDGPFRFKGLSGLVLEVYNTNRTIKFTAVGITKSEETIEPITYPNKIMTKNKEQYLEARKNYHANPSAYNGNLRIFDASGKETTYKMHERLKKINVFLD</sequence>
<dbReference type="Proteomes" id="UP000637299">
    <property type="component" value="Unassembled WGS sequence"/>
</dbReference>
<dbReference type="RefSeq" id="WP_191737569.1">
    <property type="nucleotide sequence ID" value="NZ_JACYFS010000005.1"/>
</dbReference>
<protein>
    <submittedName>
        <fullName evidence="2">GLPGLI family protein</fullName>
    </submittedName>
</protein>
<dbReference type="Pfam" id="PF22252">
    <property type="entry name" value="PNGase_F-II_N"/>
    <property type="match status" value="1"/>
</dbReference>
<feature type="chain" id="PRO_5045479530" evidence="1">
    <location>
        <begin position="20"/>
        <end position="264"/>
    </location>
</feature>
<gene>
    <name evidence="2" type="ORF">IC610_14900</name>
</gene>
<evidence type="ECO:0000313" key="2">
    <source>
        <dbReference type="EMBL" id="MBD8083707.1"/>
    </source>
</evidence>
<dbReference type="EMBL" id="JACYFS010000005">
    <property type="protein sequence ID" value="MBD8083707.1"/>
    <property type="molecule type" value="Genomic_DNA"/>
</dbReference>
<accession>A0ABR8ZEM4</accession>
<evidence type="ECO:0000256" key="1">
    <source>
        <dbReference type="SAM" id="SignalP"/>
    </source>
</evidence>
<dbReference type="InterPro" id="IPR005901">
    <property type="entry name" value="GLPGLI"/>
</dbReference>
<feature type="signal peptide" evidence="1">
    <location>
        <begin position="1"/>
        <end position="19"/>
    </location>
</feature>